<evidence type="ECO:0000313" key="13">
    <source>
        <dbReference type="Proteomes" id="UP001327219"/>
    </source>
</evidence>
<comment type="caution">
    <text evidence="9">Lacks conserved residue(s) required for the propagation of feature annotation.</text>
</comment>
<feature type="site" description="Interaction with tRNA" evidence="9">
    <location>
        <position position="343"/>
    </location>
</feature>
<evidence type="ECO:0000256" key="3">
    <source>
        <dbReference type="ARBA" id="ARBA00022694"/>
    </source>
</evidence>
<evidence type="ECO:0000256" key="8">
    <source>
        <dbReference type="ARBA" id="ARBA00051542"/>
    </source>
</evidence>
<name>A0ABZ0UPW2_9RICK</name>
<organism evidence="12 13">
    <name type="scientific">Candidatus Bandiella euplotis</name>
    <dbReference type="NCBI Taxonomy" id="1664265"/>
    <lineage>
        <taxon>Bacteria</taxon>
        <taxon>Pseudomonadati</taxon>
        <taxon>Pseudomonadota</taxon>
        <taxon>Alphaproteobacteria</taxon>
        <taxon>Rickettsiales</taxon>
        <taxon>Candidatus Midichloriaceae</taxon>
        <taxon>Candidatus Bandiella</taxon>
    </lineage>
</organism>
<dbReference type="InterPro" id="IPR046885">
    <property type="entry name" value="MnmA-like_C"/>
</dbReference>
<gene>
    <name evidence="9" type="primary">mnmA</name>
    <name evidence="12" type="ORF">Bandiella_01190</name>
</gene>
<comment type="catalytic activity">
    <reaction evidence="8 9">
        <text>S-sulfanyl-L-cysteinyl-[protein] + uridine(34) in tRNA + AH2 + ATP = 2-thiouridine(34) in tRNA + L-cysteinyl-[protein] + A + AMP + diphosphate + H(+)</text>
        <dbReference type="Rhea" id="RHEA:47032"/>
        <dbReference type="Rhea" id="RHEA-COMP:10131"/>
        <dbReference type="Rhea" id="RHEA-COMP:11726"/>
        <dbReference type="Rhea" id="RHEA-COMP:11727"/>
        <dbReference type="Rhea" id="RHEA-COMP:11728"/>
        <dbReference type="ChEBI" id="CHEBI:13193"/>
        <dbReference type="ChEBI" id="CHEBI:15378"/>
        <dbReference type="ChEBI" id="CHEBI:17499"/>
        <dbReference type="ChEBI" id="CHEBI:29950"/>
        <dbReference type="ChEBI" id="CHEBI:30616"/>
        <dbReference type="ChEBI" id="CHEBI:33019"/>
        <dbReference type="ChEBI" id="CHEBI:61963"/>
        <dbReference type="ChEBI" id="CHEBI:65315"/>
        <dbReference type="ChEBI" id="CHEBI:87170"/>
        <dbReference type="ChEBI" id="CHEBI:456215"/>
        <dbReference type="EC" id="2.8.1.13"/>
    </reaction>
</comment>
<feature type="domain" description="tRNA-specific 2-thiouridylase MnmA-like C-terminal" evidence="10">
    <location>
        <begin position="284"/>
        <end position="359"/>
    </location>
</feature>
<dbReference type="Pfam" id="PF03054">
    <property type="entry name" value="tRNA_Me_trans"/>
    <property type="match status" value="1"/>
</dbReference>
<dbReference type="NCBIfam" id="TIGR00420">
    <property type="entry name" value="trmU"/>
    <property type="match status" value="1"/>
</dbReference>
<dbReference type="Pfam" id="PF20258">
    <property type="entry name" value="tRNA_Me_trans_C"/>
    <property type="match status" value="1"/>
</dbReference>
<dbReference type="PANTHER" id="PTHR11933">
    <property type="entry name" value="TRNA 5-METHYLAMINOMETHYL-2-THIOURIDYLATE -METHYLTRANSFERASE"/>
    <property type="match status" value="1"/>
</dbReference>
<feature type="active site" description="Cysteine persulfide intermediate" evidence="9">
    <location>
        <position position="203"/>
    </location>
</feature>
<dbReference type="EC" id="2.8.1.13" evidence="9"/>
<evidence type="ECO:0000256" key="6">
    <source>
        <dbReference type="ARBA" id="ARBA00022884"/>
    </source>
</evidence>
<keyword evidence="1 9" id="KW-0820">tRNA-binding</keyword>
<feature type="region of interest" description="Interaction with tRNA" evidence="9">
    <location>
        <begin position="153"/>
        <end position="155"/>
    </location>
</feature>
<feature type="domain" description="tRNA-specific 2-thiouridylase MnmA-like central" evidence="11">
    <location>
        <begin position="220"/>
        <end position="276"/>
    </location>
</feature>
<dbReference type="Pfam" id="PF20259">
    <property type="entry name" value="tRNA_Me_trans_M"/>
    <property type="match status" value="1"/>
</dbReference>
<evidence type="ECO:0000256" key="2">
    <source>
        <dbReference type="ARBA" id="ARBA00022679"/>
    </source>
</evidence>
<dbReference type="CDD" id="cd01998">
    <property type="entry name" value="MnmA_TRMU-like"/>
    <property type="match status" value="1"/>
</dbReference>
<evidence type="ECO:0000259" key="10">
    <source>
        <dbReference type="Pfam" id="PF20258"/>
    </source>
</evidence>
<dbReference type="InterPro" id="IPR014729">
    <property type="entry name" value="Rossmann-like_a/b/a_fold"/>
</dbReference>
<feature type="active site" description="Nucleophile" evidence="9">
    <location>
        <position position="107"/>
    </location>
</feature>
<keyword evidence="9" id="KW-0963">Cytoplasm</keyword>
<dbReference type="NCBIfam" id="NF001138">
    <property type="entry name" value="PRK00143.1"/>
    <property type="match status" value="1"/>
</dbReference>
<dbReference type="EMBL" id="CP110820">
    <property type="protein sequence ID" value="WPX97049.1"/>
    <property type="molecule type" value="Genomic_DNA"/>
</dbReference>
<feature type="binding site" evidence="9">
    <location>
        <position position="39"/>
    </location>
    <ligand>
        <name>ATP</name>
        <dbReference type="ChEBI" id="CHEBI:30616"/>
    </ligand>
</feature>
<dbReference type="Proteomes" id="UP001327219">
    <property type="component" value="Chromosome"/>
</dbReference>
<keyword evidence="5 9" id="KW-0067">ATP-binding</keyword>
<dbReference type="Gene3D" id="2.40.30.10">
    <property type="entry name" value="Translation factors"/>
    <property type="match status" value="1"/>
</dbReference>
<protein>
    <recommendedName>
        <fullName evidence="9">tRNA-specific 2-thiouridylase MnmA</fullName>
        <ecNumber evidence="9">2.8.1.13</ecNumber>
    </recommendedName>
</protein>
<keyword evidence="6 9" id="KW-0694">RNA-binding</keyword>
<evidence type="ECO:0000313" key="12">
    <source>
        <dbReference type="EMBL" id="WPX97049.1"/>
    </source>
</evidence>
<keyword evidence="2 9" id="KW-0808">Transferase</keyword>
<evidence type="ECO:0000256" key="9">
    <source>
        <dbReference type="HAMAP-Rule" id="MF_00144"/>
    </source>
</evidence>
<evidence type="ECO:0000256" key="1">
    <source>
        <dbReference type="ARBA" id="ARBA00022555"/>
    </source>
</evidence>
<evidence type="ECO:0000256" key="4">
    <source>
        <dbReference type="ARBA" id="ARBA00022741"/>
    </source>
</evidence>
<comment type="subcellular location">
    <subcellularLocation>
        <location evidence="9">Cytoplasm</location>
    </subcellularLocation>
</comment>
<dbReference type="PANTHER" id="PTHR11933:SF5">
    <property type="entry name" value="MITOCHONDRIAL TRNA-SPECIFIC 2-THIOURIDYLASE 1"/>
    <property type="match status" value="1"/>
</dbReference>
<evidence type="ECO:0000259" key="11">
    <source>
        <dbReference type="Pfam" id="PF20259"/>
    </source>
</evidence>
<sequence length="365" mass="40455">MSTKRHKGKIVVAMSGGVDSSTVAAMLHEENYEVIGVTLQLYDVGEMALKTKACCAGQDIYDAKNAADIIGIPHYVLNYENLFSQKVIEDFVDSYVAGETPIPCVKCNQKVKFEDLYKMAKDLGAKALATGHYVRKERANGEDMLLKGVDANKDQSYFLFATTKEQLNFLEFPLGGLVKEETRALAIKYGLNVANKAESQDICFVPNGNYSEVIRKLRPQSYQPGNIVSKDGIVLGHHDGIVNFTVGQRKGIGIAHKTPLYVIQIDAKNNQVVVGEKDDLKSARLKIKEVNWLAQDADLQKEFRCSVRLRSNHEEINATVKYLGNGYADVTLDSFYYGITPGQACVMYDGDRVLGGGWIMKNSME</sequence>
<feature type="binding site" evidence="9">
    <location>
        <position position="131"/>
    </location>
    <ligand>
        <name>ATP</name>
        <dbReference type="ChEBI" id="CHEBI:30616"/>
    </ligand>
</feature>
<dbReference type="SUPFAM" id="SSF52402">
    <property type="entry name" value="Adenine nucleotide alpha hydrolases-like"/>
    <property type="match status" value="1"/>
</dbReference>
<comment type="function">
    <text evidence="9">Catalyzes the 2-thiolation of uridine at the wobble position (U34) of tRNA, leading to the formation of s(2)U34.</text>
</comment>
<comment type="similarity">
    <text evidence="9">Belongs to the MnmA/TRMU family.</text>
</comment>
<keyword evidence="7" id="KW-1015">Disulfide bond</keyword>
<proteinExistence type="inferred from homology"/>
<feature type="site" description="Interaction with tRNA" evidence="9">
    <location>
        <position position="132"/>
    </location>
</feature>
<accession>A0ABZ0UPW2</accession>
<dbReference type="InterPro" id="IPR004506">
    <property type="entry name" value="MnmA-like"/>
</dbReference>
<evidence type="ECO:0000256" key="7">
    <source>
        <dbReference type="ARBA" id="ARBA00023157"/>
    </source>
</evidence>
<evidence type="ECO:0000256" key="5">
    <source>
        <dbReference type="ARBA" id="ARBA00022840"/>
    </source>
</evidence>
<dbReference type="Gene3D" id="3.40.50.620">
    <property type="entry name" value="HUPs"/>
    <property type="match status" value="1"/>
</dbReference>
<dbReference type="HAMAP" id="MF_00144">
    <property type="entry name" value="tRNA_thiouridyl_MnmA"/>
    <property type="match status" value="1"/>
</dbReference>
<keyword evidence="13" id="KW-1185">Reference proteome</keyword>
<reference evidence="12 13" key="1">
    <citation type="submission" date="2022-11" db="EMBL/GenBank/DDBJ databases">
        <title>Host association and intracellularity evolved multiple times independently in the Rickettsiales.</title>
        <authorList>
            <person name="Castelli M."/>
            <person name="Nardi T."/>
            <person name="Gammuto L."/>
            <person name="Bellinzona G."/>
            <person name="Sabaneyeva E."/>
            <person name="Potekhin A."/>
            <person name="Serra V."/>
            <person name="Petroni G."/>
            <person name="Sassera D."/>
        </authorList>
    </citation>
    <scope>NUCLEOTIDE SEQUENCE [LARGE SCALE GENOMIC DNA]</scope>
    <source>
        <strain evidence="12 13">NDG2</strain>
    </source>
</reference>
<keyword evidence="3 9" id="KW-0819">tRNA processing</keyword>
<keyword evidence="4 9" id="KW-0547">Nucleotide-binding</keyword>
<dbReference type="Gene3D" id="2.30.30.280">
    <property type="entry name" value="Adenine nucleotide alpha hydrolases-like domains"/>
    <property type="match status" value="1"/>
</dbReference>
<dbReference type="InterPro" id="IPR046884">
    <property type="entry name" value="MnmA-like_central"/>
</dbReference>
<dbReference type="InterPro" id="IPR023382">
    <property type="entry name" value="MnmA-like_central_sf"/>
</dbReference>
<feature type="binding site" evidence="9">
    <location>
        <begin position="13"/>
        <end position="20"/>
    </location>
    <ligand>
        <name>ATP</name>
        <dbReference type="ChEBI" id="CHEBI:30616"/>
    </ligand>
</feature>